<comment type="caution">
    <text evidence="5">The sequence shown here is derived from an EMBL/GenBank/DDBJ whole genome shotgun (WGS) entry which is preliminary data.</text>
</comment>
<dbReference type="InterPro" id="IPR018060">
    <property type="entry name" value="HTH_AraC"/>
</dbReference>
<dbReference type="PANTHER" id="PTHR47894:SF1">
    <property type="entry name" value="HTH-TYPE TRANSCRIPTIONAL REGULATOR VQSM"/>
    <property type="match status" value="1"/>
</dbReference>
<dbReference type="Gene3D" id="1.10.10.60">
    <property type="entry name" value="Homeodomain-like"/>
    <property type="match status" value="1"/>
</dbReference>
<evidence type="ECO:0000313" key="6">
    <source>
        <dbReference type="EMBL" id="SET89000.1"/>
    </source>
</evidence>
<keyword evidence="7" id="KW-1185">Reference proteome</keyword>
<dbReference type="SMART" id="SM00342">
    <property type="entry name" value="HTH_ARAC"/>
    <property type="match status" value="1"/>
</dbReference>
<sequence>MAFVRAIVLAYEKYGVDPHDALRKAEITRAQLGRVSARINAGQFETLSATAMQELDDEALGWFTRRLPWGTYGMLCRASLSSPTLGIALQRWCRHHRLLTEDVLLSLEVEGATARLVIEERHELGAMREFCLLSSLRYVHGYACWLVNSQLPLREVTFPFATPAHQSVYPLLFPGPVRFSATRASMSFDVGYLELAAKRDEQALRAMLKRALPLTVRQYRRDRRLVERVRSQLSDPRASGTTAQHVASALHVSVRSLHRQLALEGTSLQNLKDDVRRRHALELLGRSSVPIKHVALDVGYADEKIFSRAFKQWTGESPSEYRQRLQRAGE</sequence>
<dbReference type="OrthoDB" id="9816010at2"/>
<name>A0A511TF67_MYXFU</name>
<dbReference type="EMBL" id="FOIB01000003">
    <property type="protein sequence ID" value="SET89000.1"/>
    <property type="molecule type" value="Genomic_DNA"/>
</dbReference>
<dbReference type="InterPro" id="IPR032687">
    <property type="entry name" value="AraC-type_N"/>
</dbReference>
<reference evidence="5 8" key="2">
    <citation type="submission" date="2019-07" db="EMBL/GenBank/DDBJ databases">
        <title>Whole genome shotgun sequence of Myxococcus fulvus NBRC 100333.</title>
        <authorList>
            <person name="Hosoyama A."/>
            <person name="Uohara A."/>
            <person name="Ohji S."/>
            <person name="Ichikawa N."/>
        </authorList>
    </citation>
    <scope>NUCLEOTIDE SEQUENCE [LARGE SCALE GENOMIC DNA]</scope>
    <source>
        <strain evidence="5 8">NBRC 100333</strain>
    </source>
</reference>
<dbReference type="Pfam" id="PF12833">
    <property type="entry name" value="HTH_18"/>
    <property type="match status" value="1"/>
</dbReference>
<dbReference type="PANTHER" id="PTHR47894">
    <property type="entry name" value="HTH-TYPE TRANSCRIPTIONAL REGULATOR GADX"/>
    <property type="match status" value="1"/>
</dbReference>
<evidence type="ECO:0000313" key="7">
    <source>
        <dbReference type="Proteomes" id="UP000183760"/>
    </source>
</evidence>
<evidence type="ECO:0000313" key="8">
    <source>
        <dbReference type="Proteomes" id="UP000321514"/>
    </source>
</evidence>
<evidence type="ECO:0000256" key="2">
    <source>
        <dbReference type="ARBA" id="ARBA00023125"/>
    </source>
</evidence>
<dbReference type="GO" id="GO:0005829">
    <property type="term" value="C:cytosol"/>
    <property type="evidence" value="ECO:0007669"/>
    <property type="project" value="TreeGrafter"/>
</dbReference>
<protein>
    <submittedName>
        <fullName evidence="6">AraC-type DNA-binding protein</fullName>
    </submittedName>
    <submittedName>
        <fullName evidence="5">Transcriptional regulator</fullName>
    </submittedName>
</protein>
<keyword evidence="3" id="KW-0804">Transcription</keyword>
<dbReference type="GO" id="GO:0003700">
    <property type="term" value="F:DNA-binding transcription factor activity"/>
    <property type="evidence" value="ECO:0007669"/>
    <property type="project" value="InterPro"/>
</dbReference>
<dbReference type="InterPro" id="IPR020449">
    <property type="entry name" value="Tscrpt_reg_AraC-type_HTH"/>
</dbReference>
<evidence type="ECO:0000313" key="5">
    <source>
        <dbReference type="EMBL" id="GEN12815.1"/>
    </source>
</evidence>
<gene>
    <name evidence="5" type="ORF">MFU01_78520</name>
    <name evidence="6" type="ORF">SAMN05443572_103680</name>
</gene>
<proteinExistence type="predicted"/>
<dbReference type="PROSITE" id="PS01124">
    <property type="entry name" value="HTH_ARAC_FAMILY_2"/>
    <property type="match status" value="1"/>
</dbReference>
<dbReference type="RefSeq" id="WP_143097108.1">
    <property type="nucleotide sequence ID" value="NZ_BJXR01000069.1"/>
</dbReference>
<evidence type="ECO:0000256" key="1">
    <source>
        <dbReference type="ARBA" id="ARBA00023015"/>
    </source>
</evidence>
<reference evidence="6 7" key="1">
    <citation type="submission" date="2016-10" db="EMBL/GenBank/DDBJ databases">
        <authorList>
            <person name="Varghese N."/>
            <person name="Submissions S."/>
        </authorList>
    </citation>
    <scope>NUCLEOTIDE SEQUENCE [LARGE SCALE GENOMIC DNA]</scope>
    <source>
        <strain evidence="6 7">DSM 16525</strain>
    </source>
</reference>
<accession>A0A511TF67</accession>
<dbReference type="Pfam" id="PF12625">
    <property type="entry name" value="Arabinose_bd"/>
    <property type="match status" value="1"/>
</dbReference>
<dbReference type="Proteomes" id="UP000321514">
    <property type="component" value="Unassembled WGS sequence"/>
</dbReference>
<keyword evidence="1" id="KW-0805">Transcription regulation</keyword>
<evidence type="ECO:0000256" key="3">
    <source>
        <dbReference type="ARBA" id="ARBA00023163"/>
    </source>
</evidence>
<keyword evidence="2 6" id="KW-0238">DNA-binding</keyword>
<dbReference type="EMBL" id="BJXR01000069">
    <property type="protein sequence ID" value="GEN12815.1"/>
    <property type="molecule type" value="Genomic_DNA"/>
</dbReference>
<dbReference type="STRING" id="1334629.MFUL124B02_21875"/>
<organism evidence="5 8">
    <name type="scientific">Myxococcus fulvus</name>
    <dbReference type="NCBI Taxonomy" id="33"/>
    <lineage>
        <taxon>Bacteria</taxon>
        <taxon>Pseudomonadati</taxon>
        <taxon>Myxococcota</taxon>
        <taxon>Myxococcia</taxon>
        <taxon>Myxococcales</taxon>
        <taxon>Cystobacterineae</taxon>
        <taxon>Myxococcaceae</taxon>
        <taxon>Myxococcus</taxon>
    </lineage>
</organism>
<dbReference type="SUPFAM" id="SSF46689">
    <property type="entry name" value="Homeodomain-like"/>
    <property type="match status" value="1"/>
</dbReference>
<feature type="domain" description="HTH araC/xylS-type" evidence="4">
    <location>
        <begin position="223"/>
        <end position="324"/>
    </location>
</feature>
<dbReference type="AlphaFoldDB" id="A0A511TF67"/>
<evidence type="ECO:0000259" key="4">
    <source>
        <dbReference type="PROSITE" id="PS01124"/>
    </source>
</evidence>
<dbReference type="Proteomes" id="UP000183760">
    <property type="component" value="Unassembled WGS sequence"/>
</dbReference>
<dbReference type="InterPro" id="IPR009057">
    <property type="entry name" value="Homeodomain-like_sf"/>
</dbReference>
<dbReference type="GO" id="GO:0000976">
    <property type="term" value="F:transcription cis-regulatory region binding"/>
    <property type="evidence" value="ECO:0007669"/>
    <property type="project" value="TreeGrafter"/>
</dbReference>
<dbReference type="PRINTS" id="PR00032">
    <property type="entry name" value="HTHARAC"/>
</dbReference>